<keyword evidence="3" id="KW-1185">Reference proteome</keyword>
<dbReference type="InterPro" id="IPR016024">
    <property type="entry name" value="ARM-type_fold"/>
</dbReference>
<name>A0ABD6B3D5_9EURY</name>
<dbReference type="Proteomes" id="UP001597111">
    <property type="component" value="Unassembled WGS sequence"/>
</dbReference>
<evidence type="ECO:0000256" key="1">
    <source>
        <dbReference type="SAM" id="MobiDB-lite"/>
    </source>
</evidence>
<dbReference type="InterPro" id="IPR004155">
    <property type="entry name" value="PBS_lyase_HEAT"/>
</dbReference>
<dbReference type="SMART" id="SM00567">
    <property type="entry name" value="EZ_HEAT"/>
    <property type="match status" value="2"/>
</dbReference>
<feature type="region of interest" description="Disordered" evidence="1">
    <location>
        <begin position="270"/>
        <end position="294"/>
    </location>
</feature>
<feature type="compositionally biased region" description="Basic and acidic residues" evidence="1">
    <location>
        <begin position="270"/>
        <end position="283"/>
    </location>
</feature>
<dbReference type="SUPFAM" id="SSF48371">
    <property type="entry name" value="ARM repeat"/>
    <property type="match status" value="1"/>
</dbReference>
<comment type="caution">
    <text evidence="2">The sequence shown here is derived from an EMBL/GenBank/DDBJ whole genome shotgun (WGS) entry which is preliminary data.</text>
</comment>
<proteinExistence type="predicted"/>
<reference evidence="2 3" key="1">
    <citation type="journal article" date="2019" name="Int. J. Syst. Evol. Microbiol.">
        <title>The Global Catalogue of Microorganisms (GCM) 10K type strain sequencing project: providing services to taxonomists for standard genome sequencing and annotation.</title>
        <authorList>
            <consortium name="The Broad Institute Genomics Platform"/>
            <consortium name="The Broad Institute Genome Sequencing Center for Infectious Disease"/>
            <person name="Wu L."/>
            <person name="Ma J."/>
        </authorList>
    </citation>
    <scope>NUCLEOTIDE SEQUENCE [LARGE SCALE GENOMIC DNA]</scope>
    <source>
        <strain evidence="2 3">CGMCC 1.12285</strain>
    </source>
</reference>
<gene>
    <name evidence="2" type="ORF">ACFR9S_01345</name>
</gene>
<accession>A0ABD6B3D5</accession>
<evidence type="ECO:0000313" key="3">
    <source>
        <dbReference type="Proteomes" id="UP001597111"/>
    </source>
</evidence>
<dbReference type="PANTHER" id="PTHR12697">
    <property type="entry name" value="PBS LYASE HEAT-LIKE PROTEIN"/>
    <property type="match status" value="1"/>
</dbReference>
<dbReference type="EMBL" id="JBHUDH010000011">
    <property type="protein sequence ID" value="MFD1524947.1"/>
    <property type="molecule type" value="Genomic_DNA"/>
</dbReference>
<dbReference type="InterPro" id="IPR011989">
    <property type="entry name" value="ARM-like"/>
</dbReference>
<dbReference type="AlphaFoldDB" id="A0ABD6B3D5"/>
<sequence>MTVTDRTASLRDAARTSPGEADLDALVDCLRADVAEERIAGAEALGLLALAGRDVSAAVDAAELREWELDLFERSVGFTPGLDDEVIIPRTVAFAVCASVVTDHLDPAALVELVGVHERQYPEFDADGRRYTAVGEVGWALASTVIVDEDRLDALLALLEHDDRTVRHVAAAALSDVAEEYRSVHGHPVPRREELADTAAGLLASDDERLRYRGAFTLYEFGMEEPTLLQDRLPRIRAALDDEYYLVRKEAAGMLGFVGDEASVPELSRLAESDPSDDVRTKAADALGSIRDGE</sequence>
<dbReference type="Pfam" id="PF13646">
    <property type="entry name" value="HEAT_2"/>
    <property type="match status" value="1"/>
</dbReference>
<dbReference type="Gene3D" id="1.25.10.10">
    <property type="entry name" value="Leucine-rich Repeat Variant"/>
    <property type="match status" value="1"/>
</dbReference>
<organism evidence="2 3">
    <name type="scientific">Halolamina salina</name>
    <dbReference type="NCBI Taxonomy" id="1220023"/>
    <lineage>
        <taxon>Archaea</taxon>
        <taxon>Methanobacteriati</taxon>
        <taxon>Methanobacteriota</taxon>
        <taxon>Stenosarchaea group</taxon>
        <taxon>Halobacteria</taxon>
        <taxon>Halobacteriales</taxon>
        <taxon>Haloferacaceae</taxon>
    </lineage>
</organism>
<dbReference type="RefSeq" id="WP_379817847.1">
    <property type="nucleotide sequence ID" value="NZ_JBHUDH010000011.1"/>
</dbReference>
<protein>
    <submittedName>
        <fullName evidence="2">HEAT repeat domain-containing protein</fullName>
    </submittedName>
</protein>
<dbReference type="PANTHER" id="PTHR12697:SF5">
    <property type="entry name" value="DEOXYHYPUSINE HYDROXYLASE"/>
    <property type="match status" value="1"/>
</dbReference>
<evidence type="ECO:0000313" key="2">
    <source>
        <dbReference type="EMBL" id="MFD1524947.1"/>
    </source>
</evidence>